<evidence type="ECO:0000256" key="14">
    <source>
        <dbReference type="SAM" id="Phobius"/>
    </source>
</evidence>
<dbReference type="PROSITE" id="PS50011">
    <property type="entry name" value="PROTEIN_KINASE_DOM"/>
    <property type="match status" value="1"/>
</dbReference>
<evidence type="ECO:0000256" key="6">
    <source>
        <dbReference type="ARBA" id="ARBA00022741"/>
    </source>
</evidence>
<evidence type="ECO:0000256" key="11">
    <source>
        <dbReference type="ARBA" id="ARBA00023180"/>
    </source>
</evidence>
<keyword evidence="4 14" id="KW-0812">Transmembrane</keyword>
<dbReference type="SMART" id="SM00220">
    <property type="entry name" value="S_TKc"/>
    <property type="match status" value="1"/>
</dbReference>
<evidence type="ECO:0000256" key="9">
    <source>
        <dbReference type="ARBA" id="ARBA00022989"/>
    </source>
</evidence>
<dbReference type="GO" id="GO:0005886">
    <property type="term" value="C:plasma membrane"/>
    <property type="evidence" value="ECO:0007669"/>
    <property type="project" value="UniProtKB-ARBA"/>
</dbReference>
<evidence type="ECO:0000256" key="7">
    <source>
        <dbReference type="ARBA" id="ARBA00022777"/>
    </source>
</evidence>
<evidence type="ECO:0000256" key="1">
    <source>
        <dbReference type="ARBA" id="ARBA00004167"/>
    </source>
</evidence>
<accession>A0AA39AIH0</accession>
<feature type="compositionally biased region" description="Polar residues" evidence="13">
    <location>
        <begin position="777"/>
        <end position="795"/>
    </location>
</feature>
<dbReference type="GO" id="GO:0004674">
    <property type="term" value="F:protein serine/threonine kinase activity"/>
    <property type="evidence" value="ECO:0007669"/>
    <property type="project" value="UniProtKB-KW"/>
</dbReference>
<dbReference type="EMBL" id="JARBHA010000001">
    <property type="protein sequence ID" value="KAJ9708243.1"/>
    <property type="molecule type" value="Genomic_DNA"/>
</dbReference>
<dbReference type="InterPro" id="IPR032872">
    <property type="entry name" value="WAK_assoc_C"/>
</dbReference>
<evidence type="ECO:0000313" key="17">
    <source>
        <dbReference type="Proteomes" id="UP001168098"/>
    </source>
</evidence>
<dbReference type="PROSITE" id="PS00107">
    <property type="entry name" value="PROTEIN_KINASE_ATP"/>
    <property type="match status" value="1"/>
</dbReference>
<feature type="transmembrane region" description="Helical" evidence="14">
    <location>
        <begin position="142"/>
        <end position="164"/>
    </location>
</feature>
<dbReference type="InterPro" id="IPR017441">
    <property type="entry name" value="Protein_kinase_ATP_BS"/>
</dbReference>
<feature type="domain" description="Protein kinase" evidence="15">
    <location>
        <begin position="456"/>
        <end position="739"/>
    </location>
</feature>
<dbReference type="PANTHER" id="PTHR46008:SF2">
    <property type="entry name" value="LEAF RUST 10 DISEASE-RESISTANCE LOCUS RECEPTOR-LIKE PROTEIN KINASE-LIKE 1.4"/>
    <property type="match status" value="1"/>
</dbReference>
<dbReference type="InterPro" id="IPR011009">
    <property type="entry name" value="Kinase-like_dom_sf"/>
</dbReference>
<evidence type="ECO:0000256" key="12">
    <source>
        <dbReference type="PROSITE-ProRule" id="PRU10141"/>
    </source>
</evidence>
<dbReference type="Pfam" id="PF07714">
    <property type="entry name" value="PK_Tyr_Ser-Thr"/>
    <property type="match status" value="1"/>
</dbReference>
<evidence type="ECO:0000256" key="13">
    <source>
        <dbReference type="SAM" id="MobiDB-lite"/>
    </source>
</evidence>
<dbReference type="InterPro" id="IPR001245">
    <property type="entry name" value="Ser-Thr/Tyr_kinase_cat_dom"/>
</dbReference>
<dbReference type="Gene3D" id="1.10.510.10">
    <property type="entry name" value="Transferase(Phosphotransferase) domain 1"/>
    <property type="match status" value="1"/>
</dbReference>
<keyword evidence="17" id="KW-1185">Reference proteome</keyword>
<keyword evidence="11" id="KW-0325">Glycoprotein</keyword>
<evidence type="ECO:0000256" key="8">
    <source>
        <dbReference type="ARBA" id="ARBA00022840"/>
    </source>
</evidence>
<keyword evidence="2" id="KW-0723">Serine/threonine-protein kinase</keyword>
<keyword evidence="5" id="KW-0732">Signal</keyword>
<protein>
    <recommendedName>
        <fullName evidence="15">Protein kinase domain-containing protein</fullName>
    </recommendedName>
</protein>
<gene>
    <name evidence="16" type="ORF">PVL29_000347</name>
</gene>
<sequence length="795" mass="89054">MVEEMACERYVGAPVDWEGRQYNQTVETMDYIQLLKNGFSLRWTGVNCIECQLSGGRCVFDENNDAVSFCPDRSYHTLKVSSFLPGWFVFSSHVLWLREKSKPTNLTLDPAASQVFLCNVEVNCSAKQIKKRKHGLKGEEDYHVAVSMGSVSFLVLFILSHSVLLSSAEKEWKHHPNCSFFQCGKLGWLGPPFNNKTNPDCGFCTVVNCSEEAPQIQLKRGGRHFEVKNIQGNTIVIQDEQLQEHLKHGICELIDNLTSSPSPPVSFIPVPTLTVLTLFKCHRSHNIDLIAEYNYTSCQDYIIHYNRSNHIPPTPPPSGCSIIQYPVNMSTVGIANLFPLLTSDITLEVIVSPDHHHRGGQCQDDEKGKFKCAHEKGNDKTLKLALGLGMSAGGITILIICFFVIRQRHKRKYASTFLSRNTSSDPSSQPGLETTGAYFGIPIFPYTELEEATYHFDPDREIGNGGFGSVYHGQLRDGREVAVKRLYGNNYRRVEQFMNEVQILTRLRHRNLVSLYGCTSRHSRELLLVYEFIPNGTVADHLHGDRADSGLLTWPIRLSIAIETASALCYLHASDVVHRDVKTNNILLDNSFCVKVADFGLSRLFPTDVTHVSTAPQGTPGYVDPEYHLCHQLTDKSDVYSFGVVLIELISSLPAVDFSRHKYEINLSNYAINKIQKCAFHDLIDPHIGFESDLAVYRMTTLVAELAFRCLQPDKEMRPSMDEVLEILKEIESDRHELENMDGAADSVGSSMREPPPPSPDCDEVGLLKSVQLMPSPDSTTAQWASRSTTPSASS</sequence>
<dbReference type="SUPFAM" id="SSF56112">
    <property type="entry name" value="Protein kinase-like (PK-like)"/>
    <property type="match status" value="1"/>
</dbReference>
<dbReference type="InterPro" id="IPR000719">
    <property type="entry name" value="Prot_kinase_dom"/>
</dbReference>
<evidence type="ECO:0000256" key="2">
    <source>
        <dbReference type="ARBA" id="ARBA00022527"/>
    </source>
</evidence>
<comment type="caution">
    <text evidence="16">The sequence shown here is derived from an EMBL/GenBank/DDBJ whole genome shotgun (WGS) entry which is preliminary data.</text>
</comment>
<dbReference type="PANTHER" id="PTHR46008">
    <property type="entry name" value="LEAF RUST 10 DISEASE-RESISTANCE LOCUS RECEPTOR-LIKE PROTEIN KINASE-LIKE 1.4"/>
    <property type="match status" value="1"/>
</dbReference>
<dbReference type="GO" id="GO:0005524">
    <property type="term" value="F:ATP binding"/>
    <property type="evidence" value="ECO:0007669"/>
    <property type="project" value="UniProtKB-UniRule"/>
</dbReference>
<evidence type="ECO:0000313" key="16">
    <source>
        <dbReference type="EMBL" id="KAJ9708243.1"/>
    </source>
</evidence>
<dbReference type="FunFam" id="1.10.510.10:FF:000161">
    <property type="entry name" value="Wall-associated receptor kinase-like 20"/>
    <property type="match status" value="1"/>
</dbReference>
<keyword evidence="3" id="KW-0808">Transferase</keyword>
<evidence type="ECO:0000256" key="4">
    <source>
        <dbReference type="ARBA" id="ARBA00022692"/>
    </source>
</evidence>
<keyword evidence="9 14" id="KW-1133">Transmembrane helix</keyword>
<evidence type="ECO:0000256" key="10">
    <source>
        <dbReference type="ARBA" id="ARBA00023136"/>
    </source>
</evidence>
<feature type="region of interest" description="Disordered" evidence="13">
    <location>
        <begin position="736"/>
        <end position="795"/>
    </location>
</feature>
<comment type="subcellular location">
    <subcellularLocation>
        <location evidence="1">Membrane</location>
        <topology evidence="1">Single-pass membrane protein</topology>
    </subcellularLocation>
</comment>
<keyword evidence="10 14" id="KW-0472">Membrane</keyword>
<dbReference type="Proteomes" id="UP001168098">
    <property type="component" value="Unassembled WGS sequence"/>
</dbReference>
<name>A0AA39AIH0_VITRO</name>
<keyword evidence="7" id="KW-0418">Kinase</keyword>
<keyword evidence="8 12" id="KW-0067">ATP-binding</keyword>
<organism evidence="16 17">
    <name type="scientific">Vitis rotundifolia</name>
    <name type="common">Muscadine grape</name>
    <dbReference type="NCBI Taxonomy" id="103349"/>
    <lineage>
        <taxon>Eukaryota</taxon>
        <taxon>Viridiplantae</taxon>
        <taxon>Streptophyta</taxon>
        <taxon>Embryophyta</taxon>
        <taxon>Tracheophyta</taxon>
        <taxon>Spermatophyta</taxon>
        <taxon>Magnoliopsida</taxon>
        <taxon>eudicotyledons</taxon>
        <taxon>Gunneridae</taxon>
        <taxon>Pentapetalae</taxon>
        <taxon>rosids</taxon>
        <taxon>Vitales</taxon>
        <taxon>Vitaceae</taxon>
        <taxon>Viteae</taxon>
        <taxon>Vitis</taxon>
    </lineage>
</organism>
<keyword evidence="6 12" id="KW-0547">Nucleotide-binding</keyword>
<evidence type="ECO:0000256" key="3">
    <source>
        <dbReference type="ARBA" id="ARBA00022679"/>
    </source>
</evidence>
<dbReference type="Gene3D" id="3.30.200.20">
    <property type="entry name" value="Phosphorylase Kinase, domain 1"/>
    <property type="match status" value="1"/>
</dbReference>
<reference evidence="16 17" key="1">
    <citation type="journal article" date="2023" name="BMC Biotechnol.">
        <title>Vitis rotundifolia cv Carlos genome sequencing.</title>
        <authorList>
            <person name="Huff M."/>
            <person name="Hulse-Kemp A."/>
            <person name="Scheffler B."/>
            <person name="Youngblood R."/>
            <person name="Simpson S."/>
            <person name="Babiker E."/>
            <person name="Staton M."/>
        </authorList>
    </citation>
    <scope>NUCLEOTIDE SEQUENCE [LARGE SCALE GENOMIC DNA]</scope>
    <source>
        <tissue evidence="16">Leaf</tissue>
    </source>
</reference>
<evidence type="ECO:0000259" key="15">
    <source>
        <dbReference type="PROSITE" id="PS50011"/>
    </source>
</evidence>
<dbReference type="InterPro" id="IPR008271">
    <property type="entry name" value="Ser/Thr_kinase_AS"/>
</dbReference>
<evidence type="ECO:0000256" key="5">
    <source>
        <dbReference type="ARBA" id="ARBA00022729"/>
    </source>
</evidence>
<dbReference type="PROSITE" id="PS00108">
    <property type="entry name" value="PROTEIN_KINASE_ST"/>
    <property type="match status" value="1"/>
</dbReference>
<proteinExistence type="predicted"/>
<feature type="transmembrane region" description="Helical" evidence="14">
    <location>
        <begin position="384"/>
        <end position="405"/>
    </location>
</feature>
<dbReference type="AlphaFoldDB" id="A0AA39AIH0"/>
<feature type="binding site" evidence="12">
    <location>
        <position position="484"/>
    </location>
    <ligand>
        <name>ATP</name>
        <dbReference type="ChEBI" id="CHEBI:30616"/>
    </ligand>
</feature>
<dbReference type="Pfam" id="PF14380">
    <property type="entry name" value="WAK_assoc"/>
    <property type="match status" value="1"/>
</dbReference>